<gene>
    <name evidence="2" type="ORF">G352_08617</name>
</gene>
<evidence type="ECO:0000313" key="3">
    <source>
        <dbReference type="Proteomes" id="UP000011731"/>
    </source>
</evidence>
<dbReference type="PATRIC" id="fig|1278076.4.peg.1789"/>
<dbReference type="Proteomes" id="UP000011731">
    <property type="component" value="Unassembled WGS sequence"/>
</dbReference>
<accession>M2ZZL5</accession>
<proteinExistence type="predicted"/>
<name>M2ZZL5_9NOCA</name>
<dbReference type="AlphaFoldDB" id="M2ZZL5"/>
<sequence>MSVRVRLVHEEHGADVLAPGADDTSGSWTSAQGKPAWHPAADLVEQYAPLLFEHALAAARLAPLFTWPDQWAGATGSEPNEPPPDELLAALAALPAHEADAARASIPDGIRRRTSAAADHD</sequence>
<evidence type="ECO:0000313" key="2">
    <source>
        <dbReference type="EMBL" id="EME65759.1"/>
    </source>
</evidence>
<feature type="region of interest" description="Disordered" evidence="1">
    <location>
        <begin position="99"/>
        <end position="121"/>
    </location>
</feature>
<feature type="region of interest" description="Disordered" evidence="1">
    <location>
        <begin position="12"/>
        <end position="34"/>
    </location>
</feature>
<dbReference type="RefSeq" id="WP_003935823.1">
    <property type="nucleotide sequence ID" value="NZ_AOEX01000029.1"/>
</dbReference>
<evidence type="ECO:0000256" key="1">
    <source>
        <dbReference type="SAM" id="MobiDB-lite"/>
    </source>
</evidence>
<comment type="caution">
    <text evidence="2">The sequence shown here is derived from an EMBL/GenBank/DDBJ whole genome shotgun (WGS) entry which is preliminary data.</text>
</comment>
<dbReference type="EMBL" id="AOEX01000029">
    <property type="protein sequence ID" value="EME65759.1"/>
    <property type="molecule type" value="Genomic_DNA"/>
</dbReference>
<protein>
    <submittedName>
        <fullName evidence="2">Uncharacterized protein</fullName>
    </submittedName>
</protein>
<reference evidence="2 3" key="1">
    <citation type="journal article" date="2013" name="Genome Announc.">
        <title>Draft Genome Sequence of Rhodococcus ruber Strain BKS 20-38.</title>
        <authorList>
            <person name="Bala M."/>
            <person name="Kumar S."/>
            <person name="Raghava G.P."/>
            <person name="Mayilraj S."/>
        </authorList>
    </citation>
    <scope>NUCLEOTIDE SEQUENCE [LARGE SCALE GENOMIC DNA]</scope>
    <source>
        <strain evidence="2 3">BKS 20-38</strain>
    </source>
</reference>
<keyword evidence="3" id="KW-1185">Reference proteome</keyword>
<organism evidence="2 3">
    <name type="scientific">Rhodococcus ruber BKS 20-38</name>
    <dbReference type="NCBI Taxonomy" id="1278076"/>
    <lineage>
        <taxon>Bacteria</taxon>
        <taxon>Bacillati</taxon>
        <taxon>Actinomycetota</taxon>
        <taxon>Actinomycetes</taxon>
        <taxon>Mycobacteriales</taxon>
        <taxon>Nocardiaceae</taxon>
        <taxon>Rhodococcus</taxon>
    </lineage>
</organism>